<feature type="compositionally biased region" description="Basic and acidic residues" evidence="1">
    <location>
        <begin position="157"/>
        <end position="169"/>
    </location>
</feature>
<protein>
    <recommendedName>
        <fullName evidence="4">SAP domain-containing protein</fullName>
    </recommendedName>
</protein>
<organism evidence="2 3">
    <name type="scientific">Mycena rosella</name>
    <name type="common">Pink bonnet</name>
    <name type="synonym">Agaricus rosellus</name>
    <dbReference type="NCBI Taxonomy" id="1033263"/>
    <lineage>
        <taxon>Eukaryota</taxon>
        <taxon>Fungi</taxon>
        <taxon>Dikarya</taxon>
        <taxon>Basidiomycota</taxon>
        <taxon>Agaricomycotina</taxon>
        <taxon>Agaricomycetes</taxon>
        <taxon>Agaricomycetidae</taxon>
        <taxon>Agaricales</taxon>
        <taxon>Marasmiineae</taxon>
        <taxon>Mycenaceae</taxon>
        <taxon>Mycena</taxon>
    </lineage>
</organism>
<evidence type="ECO:0000313" key="2">
    <source>
        <dbReference type="EMBL" id="KAJ7703969.1"/>
    </source>
</evidence>
<keyword evidence="3" id="KW-1185">Reference proteome</keyword>
<name>A0AAD7GRY5_MYCRO</name>
<evidence type="ECO:0000313" key="3">
    <source>
        <dbReference type="Proteomes" id="UP001221757"/>
    </source>
</evidence>
<dbReference type="EMBL" id="JARKIE010000011">
    <property type="protein sequence ID" value="KAJ7703969.1"/>
    <property type="molecule type" value="Genomic_DNA"/>
</dbReference>
<dbReference type="Proteomes" id="UP001221757">
    <property type="component" value="Unassembled WGS sequence"/>
</dbReference>
<proteinExistence type="predicted"/>
<evidence type="ECO:0008006" key="4">
    <source>
        <dbReference type="Google" id="ProtNLM"/>
    </source>
</evidence>
<accession>A0AAD7GRY5</accession>
<feature type="compositionally biased region" description="Polar residues" evidence="1">
    <location>
        <begin position="172"/>
        <end position="182"/>
    </location>
</feature>
<evidence type="ECO:0000256" key="1">
    <source>
        <dbReference type="SAM" id="MobiDB-lite"/>
    </source>
</evidence>
<reference evidence="2" key="1">
    <citation type="submission" date="2023-03" db="EMBL/GenBank/DDBJ databases">
        <title>Massive genome expansion in bonnet fungi (Mycena s.s.) driven by repeated elements and novel gene families across ecological guilds.</title>
        <authorList>
            <consortium name="Lawrence Berkeley National Laboratory"/>
            <person name="Harder C.B."/>
            <person name="Miyauchi S."/>
            <person name="Viragh M."/>
            <person name="Kuo A."/>
            <person name="Thoen E."/>
            <person name="Andreopoulos B."/>
            <person name="Lu D."/>
            <person name="Skrede I."/>
            <person name="Drula E."/>
            <person name="Henrissat B."/>
            <person name="Morin E."/>
            <person name="Kohler A."/>
            <person name="Barry K."/>
            <person name="LaButti K."/>
            <person name="Morin E."/>
            <person name="Salamov A."/>
            <person name="Lipzen A."/>
            <person name="Mereny Z."/>
            <person name="Hegedus B."/>
            <person name="Baldrian P."/>
            <person name="Stursova M."/>
            <person name="Weitz H."/>
            <person name="Taylor A."/>
            <person name="Grigoriev I.V."/>
            <person name="Nagy L.G."/>
            <person name="Martin F."/>
            <person name="Kauserud H."/>
        </authorList>
    </citation>
    <scope>NUCLEOTIDE SEQUENCE</scope>
    <source>
        <strain evidence="2">CBHHK067</strain>
    </source>
</reference>
<feature type="region of interest" description="Disordered" evidence="1">
    <location>
        <begin position="157"/>
        <end position="188"/>
    </location>
</feature>
<gene>
    <name evidence="2" type="ORF">B0H17DRAFT_1193901</name>
</gene>
<comment type="caution">
    <text evidence="2">The sequence shown here is derived from an EMBL/GenBank/DDBJ whole genome shotgun (WGS) entry which is preliminary data.</text>
</comment>
<sequence length="188" mass="20253">MTTPALQLSERPLKNKLMVELKQIAGAMGLDSNVTKDKLLASIEHHITATPQIAEDSRFLPLFAHRANHKSGAKNSVDKATEEVFEASKPVEAVTGANRALFNKGVKTGGGALRFLAIGFRWFSPGTDGQVEEIMAVVIQQLPPGTNGNRWQEYEVHPARSGENQRKPAETNGGNRPASATASAGDLR</sequence>
<dbReference type="AlphaFoldDB" id="A0AAD7GRY5"/>